<proteinExistence type="inferred from homology"/>
<dbReference type="PANTHER" id="PTHR33175">
    <property type="entry name" value="DNA-BINDING PROTEIN HU"/>
    <property type="match status" value="1"/>
</dbReference>
<dbReference type="Proteomes" id="UP001058364">
    <property type="component" value="Chromosome"/>
</dbReference>
<dbReference type="SUPFAM" id="SSF47729">
    <property type="entry name" value="IHF-like DNA-binding proteins"/>
    <property type="match status" value="1"/>
</dbReference>
<sequence>MRRKDILIQLSQRTKLNLKDCDLFLDAFIDLIKEKVSNNEEILIPKLGTFTSQLKKERETVYFKTGEKFKVSPKRTPKFKASKSFKDLVLKNDL</sequence>
<evidence type="ECO:0000256" key="2">
    <source>
        <dbReference type="ARBA" id="ARBA00023125"/>
    </source>
</evidence>
<dbReference type="CDD" id="cd13832">
    <property type="entry name" value="IHF"/>
    <property type="match status" value="1"/>
</dbReference>
<comment type="similarity">
    <text evidence="3">Belongs to the bacterial histone-like protein family.</text>
</comment>
<dbReference type="EMBL" id="CP103423">
    <property type="protein sequence ID" value="UWD34096.1"/>
    <property type="molecule type" value="Genomic_DNA"/>
</dbReference>
<keyword evidence="5" id="KW-1185">Reference proteome</keyword>
<dbReference type="InterPro" id="IPR000119">
    <property type="entry name" value="Hist_DNA-bd"/>
</dbReference>
<name>A0ABY5TVR1_9BACT</name>
<dbReference type="InterPro" id="IPR010992">
    <property type="entry name" value="IHF-like_DNA-bd_dom_sf"/>
</dbReference>
<dbReference type="GO" id="GO:0003677">
    <property type="term" value="F:DNA binding"/>
    <property type="evidence" value="ECO:0007669"/>
    <property type="project" value="UniProtKB-KW"/>
</dbReference>
<evidence type="ECO:0000313" key="5">
    <source>
        <dbReference type="Proteomes" id="UP001058364"/>
    </source>
</evidence>
<keyword evidence="1" id="KW-0226">DNA condensation</keyword>
<dbReference type="PANTHER" id="PTHR33175:SF3">
    <property type="entry name" value="DNA-BINDING PROTEIN HU-BETA"/>
    <property type="match status" value="1"/>
</dbReference>
<protein>
    <submittedName>
        <fullName evidence="4">HU family DNA-binding protein</fullName>
    </submittedName>
</protein>
<dbReference type="Gene3D" id="4.10.520.10">
    <property type="entry name" value="IHF-like DNA-binding proteins"/>
    <property type="match status" value="1"/>
</dbReference>
<keyword evidence="2 4" id="KW-0238">DNA-binding</keyword>
<gene>
    <name evidence="4" type="ORF">NX772_03285</name>
</gene>
<evidence type="ECO:0000256" key="3">
    <source>
        <dbReference type="RuleBase" id="RU003939"/>
    </source>
</evidence>
<dbReference type="SMART" id="SM00411">
    <property type="entry name" value="BHL"/>
    <property type="match status" value="1"/>
</dbReference>
<dbReference type="Pfam" id="PF00216">
    <property type="entry name" value="Bac_DNA_binding"/>
    <property type="match status" value="1"/>
</dbReference>
<dbReference type="RefSeq" id="WP_027123119.1">
    <property type="nucleotide sequence ID" value="NZ_CP103423.1"/>
</dbReference>
<organism evidence="4 5">
    <name type="scientific">Mesomycoplasma molare</name>
    <dbReference type="NCBI Taxonomy" id="171288"/>
    <lineage>
        <taxon>Bacteria</taxon>
        <taxon>Bacillati</taxon>
        <taxon>Mycoplasmatota</taxon>
        <taxon>Mycoplasmoidales</taxon>
        <taxon>Metamycoplasmataceae</taxon>
        <taxon>Mesomycoplasma</taxon>
    </lineage>
</organism>
<evidence type="ECO:0000313" key="4">
    <source>
        <dbReference type="EMBL" id="UWD34096.1"/>
    </source>
</evidence>
<accession>A0ABY5TVR1</accession>
<evidence type="ECO:0000256" key="1">
    <source>
        <dbReference type="ARBA" id="ARBA00023067"/>
    </source>
</evidence>
<reference evidence="4" key="1">
    <citation type="submission" date="2022-08" db="EMBL/GenBank/DDBJ databases">
        <title>Complete genome sequence of Mycoplasma molare type strain H 542.</title>
        <authorList>
            <person name="Spergser J."/>
        </authorList>
    </citation>
    <scope>NUCLEOTIDE SEQUENCE</scope>
    <source>
        <strain evidence="4">H 542</strain>
    </source>
</reference>